<gene>
    <name evidence="1" type="ORF">GENT5_17350</name>
</gene>
<keyword evidence="1" id="KW-0675">Receptor</keyword>
<evidence type="ECO:0000313" key="2">
    <source>
        <dbReference type="Proteomes" id="UP001319867"/>
    </source>
</evidence>
<reference evidence="1 2" key="2">
    <citation type="journal article" date="2022" name="Microorganisms">
        <title>Complete Genome Sequences of Two Flavobacterium ammonificans Strains and a Flavobacterium ammoniigenes Strain of Ammonifying Bacterioplankton Isolated from Surface River Water.</title>
        <authorList>
            <person name="Suda W."/>
            <person name="Ogata Y."/>
            <person name="Shindo C."/>
            <person name="Watanabe K."/>
        </authorList>
    </citation>
    <scope>NUCLEOTIDE SEQUENCE [LARGE SCALE GENOMIC DNA]</scope>
    <source>
        <strain evidence="1 2">GENT5</strain>
    </source>
</reference>
<dbReference type="SUPFAM" id="SSF49464">
    <property type="entry name" value="Carboxypeptidase regulatory domain-like"/>
    <property type="match status" value="1"/>
</dbReference>
<keyword evidence="2" id="KW-1185">Reference proteome</keyword>
<protein>
    <submittedName>
        <fullName evidence="1">TonB-dependent receptor</fullName>
    </submittedName>
</protein>
<dbReference type="Proteomes" id="UP001319867">
    <property type="component" value="Chromosome"/>
</dbReference>
<name>A0ABM7V776_9FLAO</name>
<dbReference type="SUPFAM" id="SSF56935">
    <property type="entry name" value="Porins"/>
    <property type="match status" value="1"/>
</dbReference>
<sequence length="834" mass="95709">MVDQNNSPLFRAIVIIEQNNIQIGFGSTNQGGVFSTKLAAGDYNLKINKLGFVSQVKTINIINTTTLTVELFNETNNLETVVIKYRPKIMKVKQDTISYNLKTVIDGTERKVEDVIKKLPGLNVDENGKVSFKGQNIDNVLIDGNEFFGNKHQMATKNIDATMIEGIDLLTNYQGFSKLAMGAKGIALNLKLKEKYKQQIIGDIESSYGINDAARIHNNLYKFSKKGNLAIISDYNSIGKTPITVEDYREMRIPNDAENEQSNTETFELPSFLAPSSFIKFKKNKFLGVNFTSLIGEKSKISFSNLFNSTSMIEESTKTQTNIGQTNSLTLFESNKKSNYTLNSTDFKWEFNKSKNTFISYRLNFTPNRDEANDSINNFTNQIATRGTNQNFILSQVFKANSIISDKINYKFQFNQSLENNQKRSHIDSESALFGLNVEKVNQFLNFKNNNFSVFNELNYKKGENNFITKLLLLHKNSSSTNLVITDGSENDLFRKQNTLQAQFQWQHQWNKKWRTTLGLKNTNTFILYDENKTSYAILEPVVIINYAISQFHKISLSGDFSHDFTSLFQLQNDVLIDDFQNIKTASTVDFSNPIQKKSVNIDYLNINSKNQSILFSKISYSIFDKSVAQNTIYNVGYVNSNFLFSPKTTQFQWLNLYDLRFNTLPFSIKNTIVYLNTQSFSYFNSNQNQTINQNVSVKQQCVTNFKNSIFQFDIGYSLNNMNTSQSFTNFNNTTNSYQIFFTLKGRYKEKVKWDIGWMLNDQNSGYNQNRIHFLNCNGELYLTKKMRIIVNGYNLLDLNNNIFITTTNDPSFFTESINQIMPGYIMSGLNFSF</sequence>
<dbReference type="EMBL" id="AP025184">
    <property type="protein sequence ID" value="BDB55430.1"/>
    <property type="molecule type" value="Genomic_DNA"/>
</dbReference>
<reference evidence="1 2" key="1">
    <citation type="journal article" date="2022" name="Int. J. Syst. Evol. Microbiol.">
        <title>Flavobacterium ammonificans sp. nov. and Flavobacterium ammoniigenes sp. nov., ammonifying bacteria isolated from surface river water.</title>
        <authorList>
            <person name="Watanabe K."/>
            <person name="Kitamura T."/>
            <person name="Ogata Y."/>
            <person name="Shindo C."/>
            <person name="Suda W."/>
        </authorList>
    </citation>
    <scope>NUCLEOTIDE SEQUENCE [LARGE SCALE GENOMIC DNA]</scope>
    <source>
        <strain evidence="1 2">GENT5</strain>
    </source>
</reference>
<organism evidence="1 2">
    <name type="scientific">Flavobacterium ammoniigenes</name>
    <dbReference type="NCBI Taxonomy" id="1751095"/>
    <lineage>
        <taxon>Bacteria</taxon>
        <taxon>Pseudomonadati</taxon>
        <taxon>Bacteroidota</taxon>
        <taxon>Flavobacteriia</taxon>
        <taxon>Flavobacteriales</taxon>
        <taxon>Flavobacteriaceae</taxon>
        <taxon>Flavobacterium</taxon>
    </lineage>
</organism>
<accession>A0ABM7V776</accession>
<evidence type="ECO:0000313" key="1">
    <source>
        <dbReference type="EMBL" id="BDB55430.1"/>
    </source>
</evidence>
<dbReference type="Gene3D" id="2.60.40.1120">
    <property type="entry name" value="Carboxypeptidase-like, regulatory domain"/>
    <property type="match status" value="1"/>
</dbReference>
<proteinExistence type="predicted"/>
<dbReference type="InterPro" id="IPR008969">
    <property type="entry name" value="CarboxyPept-like_regulatory"/>
</dbReference>